<reference evidence="2 3" key="1">
    <citation type="journal article" date="2016" name="J. Microbiol.">
        <title>Dankookia rubra gen. nov., sp. nov., an alphaproteobacterium isolated from sediment of a shallow stream.</title>
        <authorList>
            <person name="Kim W.H."/>
            <person name="Kim D.H."/>
            <person name="Kang K."/>
            <person name="Ahn T.Y."/>
        </authorList>
    </citation>
    <scope>NUCLEOTIDE SEQUENCE [LARGE SCALE GENOMIC DNA]</scope>
    <source>
        <strain evidence="2 3">JCM30602</strain>
    </source>
</reference>
<gene>
    <name evidence="2" type="ORF">E2C06_29975</name>
</gene>
<protein>
    <recommendedName>
        <fullName evidence="1">Transposase IS701-like DDE domain-containing protein</fullName>
    </recommendedName>
</protein>
<dbReference type="EMBL" id="SMSJ01000089">
    <property type="protein sequence ID" value="TDH58922.1"/>
    <property type="molecule type" value="Genomic_DNA"/>
</dbReference>
<keyword evidence="3" id="KW-1185">Reference proteome</keyword>
<dbReference type="Pfam" id="PF13546">
    <property type="entry name" value="DDE_5"/>
    <property type="match status" value="1"/>
</dbReference>
<sequence length="93" mass="10417">MGWARPDLDAWRKPFLATLGHTKRRTWAQLYLRGLLGPSGRKCLQPMAAGLGLSGHDQVQRVVATAQPGTIGRRSGCWLGRPIGWRAVRTQRW</sequence>
<organism evidence="2 3">
    <name type="scientific">Dankookia rubra</name>
    <dbReference type="NCBI Taxonomy" id="1442381"/>
    <lineage>
        <taxon>Bacteria</taxon>
        <taxon>Pseudomonadati</taxon>
        <taxon>Pseudomonadota</taxon>
        <taxon>Alphaproteobacteria</taxon>
        <taxon>Acetobacterales</taxon>
        <taxon>Roseomonadaceae</taxon>
        <taxon>Dankookia</taxon>
    </lineage>
</organism>
<dbReference type="AlphaFoldDB" id="A0A4R5Q7N0"/>
<name>A0A4R5Q7N0_9PROT</name>
<dbReference type="Proteomes" id="UP000295096">
    <property type="component" value="Unassembled WGS sequence"/>
</dbReference>
<evidence type="ECO:0000313" key="2">
    <source>
        <dbReference type="EMBL" id="TDH58922.1"/>
    </source>
</evidence>
<feature type="domain" description="Transposase IS701-like DDE" evidence="1">
    <location>
        <begin position="14"/>
        <end position="66"/>
    </location>
</feature>
<dbReference type="OrthoDB" id="583339at2"/>
<accession>A0A4R5Q7N0</accession>
<evidence type="ECO:0000313" key="3">
    <source>
        <dbReference type="Proteomes" id="UP000295096"/>
    </source>
</evidence>
<dbReference type="InterPro" id="IPR038721">
    <property type="entry name" value="IS701-like_DDE_dom"/>
</dbReference>
<comment type="caution">
    <text evidence="2">The sequence shown here is derived from an EMBL/GenBank/DDBJ whole genome shotgun (WGS) entry which is preliminary data.</text>
</comment>
<evidence type="ECO:0000259" key="1">
    <source>
        <dbReference type="Pfam" id="PF13546"/>
    </source>
</evidence>
<proteinExistence type="predicted"/>
<dbReference type="RefSeq" id="WP_133292249.1">
    <property type="nucleotide sequence ID" value="NZ_SMSJ01000089.1"/>
</dbReference>